<dbReference type="Proteomes" id="UP001208689">
    <property type="component" value="Chromosome"/>
</dbReference>
<name>A0ABY6HJR0_9ARCH</name>
<evidence type="ECO:0000313" key="1">
    <source>
        <dbReference type="EMBL" id="UYP43766.1"/>
    </source>
</evidence>
<organism evidence="1 2">
    <name type="scientific">Candidatus Lokiarchaeum ossiferum</name>
    <dbReference type="NCBI Taxonomy" id="2951803"/>
    <lineage>
        <taxon>Archaea</taxon>
        <taxon>Promethearchaeati</taxon>
        <taxon>Promethearchaeota</taxon>
        <taxon>Promethearchaeia</taxon>
        <taxon>Promethearchaeales</taxon>
        <taxon>Promethearchaeaceae</taxon>
        <taxon>Candidatus Lokiarchaeum</taxon>
    </lineage>
</organism>
<accession>A0ABY6HJR0</accession>
<gene>
    <name evidence="1" type="ORF">NEF87_000051</name>
</gene>
<dbReference type="InterPro" id="IPR011256">
    <property type="entry name" value="Reg_factor_effector_dom_sf"/>
</dbReference>
<protein>
    <submittedName>
        <fullName evidence="1">Uncharacterized protein</fullName>
    </submittedName>
</protein>
<dbReference type="SUPFAM" id="SSF55136">
    <property type="entry name" value="Probable bacterial effector-binding domain"/>
    <property type="match status" value="1"/>
</dbReference>
<sequence>MENSYNISHVIREETLFASIRKPIKKRADLEPQVKILKEECHGRIVGPLTLIFHYDTPVEGFDAEIGFPVSEKVEKAGISSRILGRNEFLSNTHSGKPDKIGEAYQKVYGLMYKNGISPGMSTVEIFHDYDFDNPKTVKIEVQGSIHMWNYLYKRALNKYLGHEKQEKIYLDGDKITPFTKINDRIQWVKKTLERLKQESSKEEQFQILSHIALDRPIEEINQFKEKYLENHDVRDIINHLKTELQFIIEPEIKENYVHISKVARDREGYDKATNHDEKRKHYCFCRLVSEAASLPDIDPIFCYRAAGWAAQLWEEILQKPVIKCDIVKSVLKGDEVCDFKLYFDDKLV</sequence>
<reference evidence="1" key="1">
    <citation type="submission" date="2022-09" db="EMBL/GenBank/DDBJ databases">
        <title>Actin cytoskeleton and complex cell architecture in an #Asgard archaeon.</title>
        <authorList>
            <person name="Ponce Toledo R.I."/>
            <person name="Schleper C."/>
            <person name="Rodrigues Oliveira T."/>
            <person name="Wollweber F."/>
            <person name="Xu J."/>
            <person name="Rittmann S."/>
            <person name="Klingl A."/>
            <person name="Pilhofer M."/>
        </authorList>
    </citation>
    <scope>NUCLEOTIDE SEQUENCE</scope>
    <source>
        <strain evidence="1">B-35</strain>
    </source>
</reference>
<keyword evidence="2" id="KW-1185">Reference proteome</keyword>
<dbReference type="Gene3D" id="3.20.80.10">
    <property type="entry name" value="Regulatory factor, effector binding domain"/>
    <property type="match status" value="1"/>
</dbReference>
<proteinExistence type="predicted"/>
<evidence type="ECO:0000313" key="2">
    <source>
        <dbReference type="Proteomes" id="UP001208689"/>
    </source>
</evidence>
<dbReference type="EMBL" id="CP104013">
    <property type="protein sequence ID" value="UYP43766.1"/>
    <property type="molecule type" value="Genomic_DNA"/>
</dbReference>